<keyword evidence="3 6" id="KW-0547">Nucleotide-binding</keyword>
<dbReference type="GO" id="GO:0005634">
    <property type="term" value="C:nucleus"/>
    <property type="evidence" value="ECO:0007669"/>
    <property type="project" value="TreeGrafter"/>
</dbReference>
<dbReference type="Pfam" id="PF00069">
    <property type="entry name" value="Pkinase"/>
    <property type="match status" value="1"/>
</dbReference>
<dbReference type="SUPFAM" id="SSF56112">
    <property type="entry name" value="Protein kinase-like (PK-like)"/>
    <property type="match status" value="1"/>
</dbReference>
<dbReference type="EMBL" id="SPLM01000148">
    <property type="protein sequence ID" value="TMW55264.1"/>
    <property type="molecule type" value="Genomic_DNA"/>
</dbReference>
<sequence length="637" mass="71056">MMTMASLHLEDPLRIQVVTPSMEDSKTVYVRMRDLQGSVAIELSPALTSIHDVITRFHELAFDKSYATYVEQSALLGMRIHPVTKAPQEVPLQSVDDLRDLEVLVYKPCEELRALVEQGCITPVLASRSRPSSPASSPLMKRKGRCASVANNIERVHRYAGILEDMDVSPRERSQINDLLINGDEQVVDAMETFSMSRNTASIRRALQGRTKTSSVEHLSTNFAELEMQSPAGTSFYDTQMHSNEMENPFFVANLSPVVVDAENPFLVTPTKATSSPALKSAGKRPSLMFEDITLTTTAPVFLHSIKEKQTPPSRMNLSLDDLDSSFDETAPQLFSVAALLDNVPVGRNFHECYAIGGVLGSGKYSVVKECTNIHTGERFAAKIIDKRQMMEIRFLKRELEIMHTIRHDGVVQLIELFETNEELFLVMELCTQELFEYIDRNGPLEEPIAQRLIARLVSTVAYLHGECIVHRDIKPENILIRGADVYDIKLTDFGIARKLEGANCTLTPHESLSEVANLHDPTTNLSASGVRNRMARAHTKCGTRDYVAPEVMSGKGYGSEADLWSVGVVTYVLLSGCAPIFLPSADGTKKVFFTEDCWQDVSDECKRFIEALLVRNPEERSTAEEALQLPWLQSVL</sequence>
<organism evidence="8 9">
    <name type="scientific">Pythium oligandrum</name>
    <name type="common">Mycoparasitic fungus</name>
    <dbReference type="NCBI Taxonomy" id="41045"/>
    <lineage>
        <taxon>Eukaryota</taxon>
        <taxon>Sar</taxon>
        <taxon>Stramenopiles</taxon>
        <taxon>Oomycota</taxon>
        <taxon>Peronosporomycetes</taxon>
        <taxon>Pythiales</taxon>
        <taxon>Pythiaceae</taxon>
        <taxon>Pythium</taxon>
    </lineage>
</organism>
<keyword evidence="1" id="KW-0723">Serine/threonine-protein kinase</keyword>
<dbReference type="Proteomes" id="UP000794436">
    <property type="component" value="Unassembled WGS sequence"/>
</dbReference>
<protein>
    <recommendedName>
        <fullName evidence="7">Protein kinase domain-containing protein</fullName>
    </recommendedName>
</protein>
<dbReference type="PROSITE" id="PS50011">
    <property type="entry name" value="PROTEIN_KINASE_DOM"/>
    <property type="match status" value="1"/>
</dbReference>
<keyword evidence="9" id="KW-1185">Reference proteome</keyword>
<feature type="domain" description="Protein kinase" evidence="7">
    <location>
        <begin position="354"/>
        <end position="633"/>
    </location>
</feature>
<accession>A0A8K1C2L0</accession>
<feature type="binding site" evidence="6">
    <location>
        <position position="383"/>
    </location>
    <ligand>
        <name>ATP</name>
        <dbReference type="ChEBI" id="CHEBI:30616"/>
    </ligand>
</feature>
<evidence type="ECO:0000256" key="1">
    <source>
        <dbReference type="ARBA" id="ARBA00022527"/>
    </source>
</evidence>
<dbReference type="InterPro" id="IPR008271">
    <property type="entry name" value="Ser/Thr_kinase_AS"/>
</dbReference>
<proteinExistence type="predicted"/>
<gene>
    <name evidence="8" type="ORF">Poli38472_013155</name>
</gene>
<evidence type="ECO:0000256" key="5">
    <source>
        <dbReference type="ARBA" id="ARBA00022840"/>
    </source>
</evidence>
<evidence type="ECO:0000256" key="6">
    <source>
        <dbReference type="PROSITE-ProRule" id="PRU10141"/>
    </source>
</evidence>
<dbReference type="SMART" id="SM00220">
    <property type="entry name" value="S_TKc"/>
    <property type="match status" value="1"/>
</dbReference>
<dbReference type="Gene3D" id="3.30.200.20">
    <property type="entry name" value="Phosphorylase Kinase, domain 1"/>
    <property type="match status" value="1"/>
</dbReference>
<name>A0A8K1C2L0_PYTOL</name>
<dbReference type="GO" id="GO:0004674">
    <property type="term" value="F:protein serine/threonine kinase activity"/>
    <property type="evidence" value="ECO:0007669"/>
    <property type="project" value="UniProtKB-KW"/>
</dbReference>
<dbReference type="CDD" id="cd05117">
    <property type="entry name" value="STKc_CAMK"/>
    <property type="match status" value="1"/>
</dbReference>
<dbReference type="PROSITE" id="PS00107">
    <property type="entry name" value="PROTEIN_KINASE_ATP"/>
    <property type="match status" value="1"/>
</dbReference>
<keyword evidence="2" id="KW-0808">Transferase</keyword>
<dbReference type="Gene3D" id="1.10.510.10">
    <property type="entry name" value="Transferase(Phosphotransferase) domain 1"/>
    <property type="match status" value="1"/>
</dbReference>
<reference evidence="8" key="1">
    <citation type="submission" date="2019-03" db="EMBL/GenBank/DDBJ databases">
        <title>Long read genome sequence of the mycoparasitic Pythium oligandrum ATCC 38472 isolated from sugarbeet rhizosphere.</title>
        <authorList>
            <person name="Gaulin E."/>
        </authorList>
    </citation>
    <scope>NUCLEOTIDE SEQUENCE</scope>
    <source>
        <strain evidence="8">ATCC 38472_TT</strain>
    </source>
</reference>
<evidence type="ECO:0000256" key="2">
    <source>
        <dbReference type="ARBA" id="ARBA00022679"/>
    </source>
</evidence>
<evidence type="ECO:0000313" key="8">
    <source>
        <dbReference type="EMBL" id="TMW55264.1"/>
    </source>
</evidence>
<dbReference type="GO" id="GO:0005524">
    <property type="term" value="F:ATP binding"/>
    <property type="evidence" value="ECO:0007669"/>
    <property type="project" value="UniProtKB-UniRule"/>
</dbReference>
<dbReference type="AlphaFoldDB" id="A0A8K1C2L0"/>
<dbReference type="InterPro" id="IPR017441">
    <property type="entry name" value="Protein_kinase_ATP_BS"/>
</dbReference>
<evidence type="ECO:0000313" key="9">
    <source>
        <dbReference type="Proteomes" id="UP000794436"/>
    </source>
</evidence>
<evidence type="ECO:0000259" key="7">
    <source>
        <dbReference type="PROSITE" id="PS50011"/>
    </source>
</evidence>
<dbReference type="OrthoDB" id="419455at2759"/>
<dbReference type="InterPro" id="IPR011009">
    <property type="entry name" value="Kinase-like_dom_sf"/>
</dbReference>
<dbReference type="PANTHER" id="PTHR24342:SF14">
    <property type="entry name" value="DEATH-ASSOCIATED PROTEIN KINASE DAPK-1"/>
    <property type="match status" value="1"/>
</dbReference>
<dbReference type="InterPro" id="IPR000719">
    <property type="entry name" value="Prot_kinase_dom"/>
</dbReference>
<evidence type="ECO:0000256" key="3">
    <source>
        <dbReference type="ARBA" id="ARBA00022741"/>
    </source>
</evidence>
<evidence type="ECO:0000256" key="4">
    <source>
        <dbReference type="ARBA" id="ARBA00022777"/>
    </source>
</evidence>
<keyword evidence="4" id="KW-0418">Kinase</keyword>
<dbReference type="GO" id="GO:0035556">
    <property type="term" value="P:intracellular signal transduction"/>
    <property type="evidence" value="ECO:0007669"/>
    <property type="project" value="TreeGrafter"/>
</dbReference>
<keyword evidence="5 6" id="KW-0067">ATP-binding</keyword>
<dbReference type="PANTHER" id="PTHR24342">
    <property type="entry name" value="SERINE/THREONINE-PROTEIN KINASE 17"/>
    <property type="match status" value="1"/>
</dbReference>
<dbReference type="PROSITE" id="PS00108">
    <property type="entry name" value="PROTEIN_KINASE_ST"/>
    <property type="match status" value="1"/>
</dbReference>
<comment type="caution">
    <text evidence="8">The sequence shown here is derived from an EMBL/GenBank/DDBJ whole genome shotgun (WGS) entry which is preliminary data.</text>
</comment>